<evidence type="ECO:0000256" key="3">
    <source>
        <dbReference type="ARBA" id="ARBA00004406"/>
    </source>
</evidence>
<dbReference type="InterPro" id="IPR017972">
    <property type="entry name" value="Cyt_P450_CS"/>
</dbReference>
<dbReference type="AlphaFoldDB" id="B4GD73"/>
<dbReference type="EMBL" id="CH479181">
    <property type="protein sequence ID" value="EDW32568.1"/>
    <property type="molecule type" value="Genomic_DNA"/>
</dbReference>
<evidence type="ECO:0000256" key="1">
    <source>
        <dbReference type="ARBA" id="ARBA00001971"/>
    </source>
</evidence>
<evidence type="ECO:0000256" key="7">
    <source>
        <dbReference type="ARBA" id="ARBA00022824"/>
    </source>
</evidence>
<evidence type="ECO:0000256" key="4">
    <source>
        <dbReference type="ARBA" id="ARBA00010617"/>
    </source>
</evidence>
<keyword evidence="8" id="KW-0492">Microsome</keyword>
<dbReference type="STRING" id="7234.B4GD73"/>
<keyword evidence="11 14" id="KW-0503">Monooxygenase</keyword>
<dbReference type="GO" id="GO:0016705">
    <property type="term" value="F:oxidoreductase activity, acting on paired donors, with incorporation or reduction of molecular oxygen"/>
    <property type="evidence" value="ECO:0007669"/>
    <property type="project" value="InterPro"/>
</dbReference>
<keyword evidence="9 14" id="KW-0560">Oxidoreductase</keyword>
<evidence type="ECO:0000256" key="8">
    <source>
        <dbReference type="ARBA" id="ARBA00022848"/>
    </source>
</evidence>
<dbReference type="PANTHER" id="PTHR24292">
    <property type="entry name" value="CYTOCHROME P450"/>
    <property type="match status" value="1"/>
</dbReference>
<protein>
    <submittedName>
        <fullName evidence="15">GL10375</fullName>
    </submittedName>
</protein>
<evidence type="ECO:0000256" key="10">
    <source>
        <dbReference type="ARBA" id="ARBA00023004"/>
    </source>
</evidence>
<dbReference type="GO" id="GO:0020037">
    <property type="term" value="F:heme binding"/>
    <property type="evidence" value="ECO:0007669"/>
    <property type="project" value="InterPro"/>
</dbReference>
<dbReference type="SUPFAM" id="SSF48264">
    <property type="entry name" value="Cytochrome P450"/>
    <property type="match status" value="1"/>
</dbReference>
<dbReference type="CDD" id="cd11056">
    <property type="entry name" value="CYP6-like"/>
    <property type="match status" value="1"/>
</dbReference>
<evidence type="ECO:0000256" key="11">
    <source>
        <dbReference type="ARBA" id="ARBA00023033"/>
    </source>
</evidence>
<comment type="cofactor">
    <cofactor evidence="1 13">
        <name>heme</name>
        <dbReference type="ChEBI" id="CHEBI:30413"/>
    </cofactor>
</comment>
<dbReference type="PROSITE" id="PS00086">
    <property type="entry name" value="CYTOCHROME_P450"/>
    <property type="match status" value="1"/>
</dbReference>
<dbReference type="Gene3D" id="1.10.630.10">
    <property type="entry name" value="Cytochrome P450"/>
    <property type="match status" value="1"/>
</dbReference>
<keyword evidence="12" id="KW-0472">Membrane</keyword>
<feature type="binding site" description="axial binding residue" evidence="13">
    <location>
        <position position="445"/>
    </location>
    <ligand>
        <name>heme</name>
        <dbReference type="ChEBI" id="CHEBI:30413"/>
    </ligand>
    <ligandPart>
        <name>Fe</name>
        <dbReference type="ChEBI" id="CHEBI:18248"/>
    </ligandPart>
</feature>
<evidence type="ECO:0000256" key="14">
    <source>
        <dbReference type="RuleBase" id="RU000461"/>
    </source>
</evidence>
<dbReference type="Proteomes" id="UP000008744">
    <property type="component" value="Unassembled WGS sequence"/>
</dbReference>
<dbReference type="OMA" id="WWVHQNF"/>
<dbReference type="OrthoDB" id="2789670at2759"/>
<reference evidence="15 16" key="1">
    <citation type="journal article" date="2007" name="Nature">
        <title>Evolution of genes and genomes on the Drosophila phylogeny.</title>
        <authorList>
            <consortium name="Drosophila 12 Genomes Consortium"/>
            <person name="Clark A.G."/>
            <person name="Eisen M.B."/>
            <person name="Smith D.R."/>
            <person name="Bergman C.M."/>
            <person name="Oliver B."/>
            <person name="Markow T.A."/>
            <person name="Kaufman T.C."/>
            <person name="Kellis M."/>
            <person name="Gelbart W."/>
            <person name="Iyer V.N."/>
            <person name="Pollard D.A."/>
            <person name="Sackton T.B."/>
            <person name="Larracuente A.M."/>
            <person name="Singh N.D."/>
            <person name="Abad J.P."/>
            <person name="Abt D.N."/>
            <person name="Adryan B."/>
            <person name="Aguade M."/>
            <person name="Akashi H."/>
            <person name="Anderson W.W."/>
            <person name="Aquadro C.F."/>
            <person name="Ardell D.H."/>
            <person name="Arguello R."/>
            <person name="Artieri C.G."/>
            <person name="Barbash D.A."/>
            <person name="Barker D."/>
            <person name="Barsanti P."/>
            <person name="Batterham P."/>
            <person name="Batzoglou S."/>
            <person name="Begun D."/>
            <person name="Bhutkar A."/>
            <person name="Blanco E."/>
            <person name="Bosak S.A."/>
            <person name="Bradley R.K."/>
            <person name="Brand A.D."/>
            <person name="Brent M.R."/>
            <person name="Brooks A.N."/>
            <person name="Brown R.H."/>
            <person name="Butlin R.K."/>
            <person name="Caggese C."/>
            <person name="Calvi B.R."/>
            <person name="Bernardo de Carvalho A."/>
            <person name="Caspi A."/>
            <person name="Castrezana S."/>
            <person name="Celniker S.E."/>
            <person name="Chang J.L."/>
            <person name="Chapple C."/>
            <person name="Chatterji S."/>
            <person name="Chinwalla A."/>
            <person name="Civetta A."/>
            <person name="Clifton S.W."/>
            <person name="Comeron J.M."/>
            <person name="Costello J.C."/>
            <person name="Coyne J.A."/>
            <person name="Daub J."/>
            <person name="David R.G."/>
            <person name="Delcher A.L."/>
            <person name="Delehaunty K."/>
            <person name="Do C.B."/>
            <person name="Ebling H."/>
            <person name="Edwards K."/>
            <person name="Eickbush T."/>
            <person name="Evans J.D."/>
            <person name="Filipski A."/>
            <person name="Findeiss S."/>
            <person name="Freyhult E."/>
            <person name="Fulton L."/>
            <person name="Fulton R."/>
            <person name="Garcia A.C."/>
            <person name="Gardiner A."/>
            <person name="Garfield D.A."/>
            <person name="Garvin B.E."/>
            <person name="Gibson G."/>
            <person name="Gilbert D."/>
            <person name="Gnerre S."/>
            <person name="Godfrey J."/>
            <person name="Good R."/>
            <person name="Gotea V."/>
            <person name="Gravely B."/>
            <person name="Greenberg A.J."/>
            <person name="Griffiths-Jones S."/>
            <person name="Gross S."/>
            <person name="Guigo R."/>
            <person name="Gustafson E.A."/>
            <person name="Haerty W."/>
            <person name="Hahn M.W."/>
            <person name="Halligan D.L."/>
            <person name="Halpern A.L."/>
            <person name="Halter G.M."/>
            <person name="Han M.V."/>
            <person name="Heger A."/>
            <person name="Hillier L."/>
            <person name="Hinrichs A.S."/>
            <person name="Holmes I."/>
            <person name="Hoskins R.A."/>
            <person name="Hubisz M.J."/>
            <person name="Hultmark D."/>
            <person name="Huntley M.A."/>
            <person name="Jaffe D.B."/>
            <person name="Jagadeeshan S."/>
            <person name="Jeck W.R."/>
            <person name="Johnson J."/>
            <person name="Jones C.D."/>
            <person name="Jordan W.C."/>
            <person name="Karpen G.H."/>
            <person name="Kataoka E."/>
            <person name="Keightley P.D."/>
            <person name="Kheradpour P."/>
            <person name="Kirkness E.F."/>
            <person name="Koerich L.B."/>
            <person name="Kristiansen K."/>
            <person name="Kudrna D."/>
            <person name="Kulathinal R.J."/>
            <person name="Kumar S."/>
            <person name="Kwok R."/>
            <person name="Lander E."/>
            <person name="Langley C.H."/>
            <person name="Lapoint R."/>
            <person name="Lazzaro B.P."/>
            <person name="Lee S.J."/>
            <person name="Levesque L."/>
            <person name="Li R."/>
            <person name="Lin C.F."/>
            <person name="Lin M.F."/>
            <person name="Lindblad-Toh K."/>
            <person name="Llopart A."/>
            <person name="Long M."/>
            <person name="Low L."/>
            <person name="Lozovsky E."/>
            <person name="Lu J."/>
            <person name="Luo M."/>
            <person name="Machado C.A."/>
            <person name="Makalowski W."/>
            <person name="Marzo M."/>
            <person name="Matsuda M."/>
            <person name="Matzkin L."/>
            <person name="McAllister B."/>
            <person name="McBride C.S."/>
            <person name="McKernan B."/>
            <person name="McKernan K."/>
            <person name="Mendez-Lago M."/>
            <person name="Minx P."/>
            <person name="Mollenhauer M.U."/>
            <person name="Montooth K."/>
            <person name="Mount S.M."/>
            <person name="Mu X."/>
            <person name="Myers E."/>
            <person name="Negre B."/>
            <person name="Newfeld S."/>
            <person name="Nielsen R."/>
            <person name="Noor M.A."/>
            <person name="O'Grady P."/>
            <person name="Pachter L."/>
            <person name="Papaceit M."/>
            <person name="Parisi M.J."/>
            <person name="Parisi M."/>
            <person name="Parts L."/>
            <person name="Pedersen J.S."/>
            <person name="Pesole G."/>
            <person name="Phillippy A.M."/>
            <person name="Ponting C.P."/>
            <person name="Pop M."/>
            <person name="Porcelli D."/>
            <person name="Powell J.R."/>
            <person name="Prohaska S."/>
            <person name="Pruitt K."/>
            <person name="Puig M."/>
            <person name="Quesneville H."/>
            <person name="Ram K.R."/>
            <person name="Rand D."/>
            <person name="Rasmussen M.D."/>
            <person name="Reed L.K."/>
            <person name="Reenan R."/>
            <person name="Reily A."/>
            <person name="Remington K.A."/>
            <person name="Rieger T.T."/>
            <person name="Ritchie M.G."/>
            <person name="Robin C."/>
            <person name="Rogers Y.H."/>
            <person name="Rohde C."/>
            <person name="Rozas J."/>
            <person name="Rubenfield M.J."/>
            <person name="Ruiz A."/>
            <person name="Russo S."/>
            <person name="Salzberg S.L."/>
            <person name="Sanchez-Gracia A."/>
            <person name="Saranga D.J."/>
            <person name="Sato H."/>
            <person name="Schaeffer S.W."/>
            <person name="Schatz M.C."/>
            <person name="Schlenke T."/>
            <person name="Schwartz R."/>
            <person name="Segarra C."/>
            <person name="Singh R.S."/>
            <person name="Sirot L."/>
            <person name="Sirota M."/>
            <person name="Sisneros N.B."/>
            <person name="Smith C.D."/>
            <person name="Smith T.F."/>
            <person name="Spieth J."/>
            <person name="Stage D.E."/>
            <person name="Stark A."/>
            <person name="Stephan W."/>
            <person name="Strausberg R.L."/>
            <person name="Strempel S."/>
            <person name="Sturgill D."/>
            <person name="Sutton G."/>
            <person name="Sutton G.G."/>
            <person name="Tao W."/>
            <person name="Teichmann S."/>
            <person name="Tobari Y.N."/>
            <person name="Tomimura Y."/>
            <person name="Tsolas J.M."/>
            <person name="Valente V.L."/>
            <person name="Venter E."/>
            <person name="Venter J.C."/>
            <person name="Vicario S."/>
            <person name="Vieira F.G."/>
            <person name="Vilella A.J."/>
            <person name="Villasante A."/>
            <person name="Walenz B."/>
            <person name="Wang J."/>
            <person name="Wasserman M."/>
            <person name="Watts T."/>
            <person name="Wilson D."/>
            <person name="Wilson R.K."/>
            <person name="Wing R.A."/>
            <person name="Wolfner M.F."/>
            <person name="Wong A."/>
            <person name="Wong G.K."/>
            <person name="Wu C.I."/>
            <person name="Wu G."/>
            <person name="Yamamoto D."/>
            <person name="Yang H.P."/>
            <person name="Yang S.P."/>
            <person name="Yorke J.A."/>
            <person name="Yoshida K."/>
            <person name="Zdobnov E."/>
            <person name="Zhang P."/>
            <person name="Zhang Y."/>
            <person name="Zimin A.V."/>
            <person name="Baldwin J."/>
            <person name="Abdouelleil A."/>
            <person name="Abdulkadir J."/>
            <person name="Abebe A."/>
            <person name="Abera B."/>
            <person name="Abreu J."/>
            <person name="Acer S.C."/>
            <person name="Aftuck L."/>
            <person name="Alexander A."/>
            <person name="An P."/>
            <person name="Anderson E."/>
            <person name="Anderson S."/>
            <person name="Arachi H."/>
            <person name="Azer M."/>
            <person name="Bachantsang P."/>
            <person name="Barry A."/>
            <person name="Bayul T."/>
            <person name="Berlin A."/>
            <person name="Bessette D."/>
            <person name="Bloom T."/>
            <person name="Blye J."/>
            <person name="Boguslavskiy L."/>
            <person name="Bonnet C."/>
            <person name="Boukhgalter B."/>
            <person name="Bourzgui I."/>
            <person name="Brown A."/>
            <person name="Cahill P."/>
            <person name="Channer S."/>
            <person name="Cheshatsang Y."/>
            <person name="Chuda L."/>
            <person name="Citroen M."/>
            <person name="Collymore A."/>
            <person name="Cooke P."/>
            <person name="Costello M."/>
            <person name="D'Aco K."/>
            <person name="Daza R."/>
            <person name="De Haan G."/>
            <person name="DeGray S."/>
            <person name="DeMaso C."/>
            <person name="Dhargay N."/>
            <person name="Dooley K."/>
            <person name="Dooley E."/>
            <person name="Doricent M."/>
            <person name="Dorje P."/>
            <person name="Dorjee K."/>
            <person name="Dupes A."/>
            <person name="Elong R."/>
            <person name="Falk J."/>
            <person name="Farina A."/>
            <person name="Faro S."/>
            <person name="Ferguson D."/>
            <person name="Fisher S."/>
            <person name="Foley C.D."/>
            <person name="Franke A."/>
            <person name="Friedrich D."/>
            <person name="Gadbois L."/>
            <person name="Gearin G."/>
            <person name="Gearin C.R."/>
            <person name="Giannoukos G."/>
            <person name="Goode T."/>
            <person name="Graham J."/>
            <person name="Grandbois E."/>
            <person name="Grewal S."/>
            <person name="Gyaltsen K."/>
            <person name="Hafez N."/>
            <person name="Hagos B."/>
            <person name="Hall J."/>
            <person name="Henson C."/>
            <person name="Hollinger A."/>
            <person name="Honan T."/>
            <person name="Huard M.D."/>
            <person name="Hughes L."/>
            <person name="Hurhula B."/>
            <person name="Husby M.E."/>
            <person name="Kamat A."/>
            <person name="Kanga B."/>
            <person name="Kashin S."/>
            <person name="Khazanovich D."/>
            <person name="Kisner P."/>
            <person name="Lance K."/>
            <person name="Lara M."/>
            <person name="Lee W."/>
            <person name="Lennon N."/>
            <person name="Letendre F."/>
            <person name="LeVine R."/>
            <person name="Lipovsky A."/>
            <person name="Liu X."/>
            <person name="Liu J."/>
            <person name="Liu S."/>
            <person name="Lokyitsang T."/>
            <person name="Lokyitsang Y."/>
            <person name="Lubonja R."/>
            <person name="Lui A."/>
            <person name="MacDonald P."/>
            <person name="Magnisalis V."/>
            <person name="Maru K."/>
            <person name="Matthews C."/>
            <person name="McCusker W."/>
            <person name="McDonough S."/>
            <person name="Mehta T."/>
            <person name="Meldrim J."/>
            <person name="Meneus L."/>
            <person name="Mihai O."/>
            <person name="Mihalev A."/>
            <person name="Mihova T."/>
            <person name="Mittelman R."/>
            <person name="Mlenga V."/>
            <person name="Montmayeur A."/>
            <person name="Mulrain L."/>
            <person name="Navidi A."/>
            <person name="Naylor J."/>
            <person name="Negash T."/>
            <person name="Nguyen T."/>
            <person name="Nguyen N."/>
            <person name="Nicol R."/>
            <person name="Norbu C."/>
            <person name="Norbu N."/>
            <person name="Novod N."/>
            <person name="O'Neill B."/>
            <person name="Osman S."/>
            <person name="Markiewicz E."/>
            <person name="Oyono O.L."/>
            <person name="Patti C."/>
            <person name="Phunkhang P."/>
            <person name="Pierre F."/>
            <person name="Priest M."/>
            <person name="Raghuraman S."/>
            <person name="Rege F."/>
            <person name="Reyes R."/>
            <person name="Rise C."/>
            <person name="Rogov P."/>
            <person name="Ross K."/>
            <person name="Ryan E."/>
            <person name="Settipalli S."/>
            <person name="Shea T."/>
            <person name="Sherpa N."/>
            <person name="Shi L."/>
            <person name="Shih D."/>
            <person name="Sparrow T."/>
            <person name="Spaulding J."/>
            <person name="Stalker J."/>
            <person name="Stange-Thomann N."/>
            <person name="Stavropoulos S."/>
            <person name="Stone C."/>
            <person name="Strader C."/>
            <person name="Tesfaye S."/>
            <person name="Thomson T."/>
            <person name="Thoulutsang Y."/>
            <person name="Thoulutsang D."/>
            <person name="Topham K."/>
            <person name="Topping I."/>
            <person name="Tsamla T."/>
            <person name="Vassiliev H."/>
            <person name="Vo A."/>
            <person name="Wangchuk T."/>
            <person name="Wangdi T."/>
            <person name="Weiand M."/>
            <person name="Wilkinson J."/>
            <person name="Wilson A."/>
            <person name="Yadav S."/>
            <person name="Young G."/>
            <person name="Yu Q."/>
            <person name="Zembek L."/>
            <person name="Zhong D."/>
            <person name="Zimmer A."/>
            <person name="Zwirko Z."/>
            <person name="Jaffe D.B."/>
            <person name="Alvarez P."/>
            <person name="Brockman W."/>
            <person name="Butler J."/>
            <person name="Chin C."/>
            <person name="Gnerre S."/>
            <person name="Grabherr M."/>
            <person name="Kleber M."/>
            <person name="Mauceli E."/>
            <person name="MacCallum I."/>
        </authorList>
    </citation>
    <scope>NUCLEOTIDE SEQUENCE [LARGE SCALE GENOMIC DNA]</scope>
    <source>
        <strain evidence="16">MSH-3 / Tucson 14011-0111.49</strain>
    </source>
</reference>
<dbReference type="PRINTS" id="PR00385">
    <property type="entry name" value="P450"/>
</dbReference>
<comment type="subcellular location">
    <subcellularLocation>
        <location evidence="3">Endoplasmic reticulum membrane</location>
        <topology evidence="3">Peripheral membrane protein</topology>
    </subcellularLocation>
    <subcellularLocation>
        <location evidence="2">Microsome membrane</location>
        <topology evidence="2">Peripheral membrane protein</topology>
    </subcellularLocation>
</comment>
<dbReference type="PANTHER" id="PTHR24292:SF100">
    <property type="entry name" value="CYTOCHROME P450 6A16, ISOFORM B-RELATED"/>
    <property type="match status" value="1"/>
</dbReference>
<dbReference type="InterPro" id="IPR002401">
    <property type="entry name" value="Cyt_P450_E_grp-I"/>
</dbReference>
<dbReference type="FunFam" id="1.10.630.10:FF:000042">
    <property type="entry name" value="Cytochrome P450"/>
    <property type="match status" value="1"/>
</dbReference>
<evidence type="ECO:0000313" key="15">
    <source>
        <dbReference type="EMBL" id="EDW32568.1"/>
    </source>
</evidence>
<keyword evidence="6 13" id="KW-0479">Metal-binding</keyword>
<sequence>MAIIIVLLVGVISLAVWWVHQNFSYWKRRGIPHDPPNIPKGNTSELMKTRQIADLFRETYSKYKGKTDGPFVGFYLYLKKIAIVTDIDFVKTVLIREFDKFHDRGLFHNEKDDPLTNHLVAIEGQKWRQLRQKMTPTFTSGKMKIMFPTVLEIGNEMIRVFTEKITGGPQPLNVADLVSRFSADVIGSCAFGLECNSLRNPNAEFVTMGKAAITERRYGKTADLFFFGAPKLAAKLRMKETVQKVEDFYMKIVRETVDYRLKNNVKRNDFMDMLIDMKINYDKGNKQDGISFNELAAQAFIFFLAGFDTSSTSLGFALHELAVNQDIQDKLRTEIDTVMAKYNGQLNYDSMRELTYLDKVIDETFRKNPVVGHLIRICTQRYEHPNGKYFIEPGTGVVIPTLGIHHDPEFYPEPEKFKPERFDEDQVLQRPPCTFLPFGDGPRTCIGLRFGRMQIVVGLALLIHNFKFEVHPTKTTVPLKFKVTDVLLCSEGGVHLNVSKVPR</sequence>
<accession>B4GD73</accession>
<dbReference type="GO" id="GO:0005789">
    <property type="term" value="C:endoplasmic reticulum membrane"/>
    <property type="evidence" value="ECO:0007669"/>
    <property type="project" value="UniProtKB-SubCell"/>
</dbReference>
<evidence type="ECO:0000256" key="2">
    <source>
        <dbReference type="ARBA" id="ARBA00004174"/>
    </source>
</evidence>
<keyword evidence="7" id="KW-0256">Endoplasmic reticulum</keyword>
<evidence type="ECO:0000256" key="6">
    <source>
        <dbReference type="ARBA" id="ARBA00022723"/>
    </source>
</evidence>
<organism evidence="16">
    <name type="scientific">Drosophila persimilis</name>
    <name type="common">Fruit fly</name>
    <dbReference type="NCBI Taxonomy" id="7234"/>
    <lineage>
        <taxon>Eukaryota</taxon>
        <taxon>Metazoa</taxon>
        <taxon>Ecdysozoa</taxon>
        <taxon>Arthropoda</taxon>
        <taxon>Hexapoda</taxon>
        <taxon>Insecta</taxon>
        <taxon>Pterygota</taxon>
        <taxon>Neoptera</taxon>
        <taxon>Endopterygota</taxon>
        <taxon>Diptera</taxon>
        <taxon>Brachycera</taxon>
        <taxon>Muscomorpha</taxon>
        <taxon>Ephydroidea</taxon>
        <taxon>Drosophilidae</taxon>
        <taxon>Drosophila</taxon>
        <taxon>Sophophora</taxon>
    </lineage>
</organism>
<name>B4GD73_DROPE</name>
<keyword evidence="5 13" id="KW-0349">Heme</keyword>
<comment type="similarity">
    <text evidence="4 14">Belongs to the cytochrome P450 family.</text>
</comment>
<dbReference type="PRINTS" id="PR00463">
    <property type="entry name" value="EP450I"/>
</dbReference>
<evidence type="ECO:0000256" key="13">
    <source>
        <dbReference type="PIRSR" id="PIRSR602401-1"/>
    </source>
</evidence>
<dbReference type="GO" id="GO:0004497">
    <property type="term" value="F:monooxygenase activity"/>
    <property type="evidence" value="ECO:0007669"/>
    <property type="project" value="UniProtKB-KW"/>
</dbReference>
<evidence type="ECO:0000256" key="9">
    <source>
        <dbReference type="ARBA" id="ARBA00023002"/>
    </source>
</evidence>
<dbReference type="KEGG" id="dpe:6591232"/>
<dbReference type="GO" id="GO:0005506">
    <property type="term" value="F:iron ion binding"/>
    <property type="evidence" value="ECO:0007669"/>
    <property type="project" value="InterPro"/>
</dbReference>
<dbReference type="InterPro" id="IPR001128">
    <property type="entry name" value="Cyt_P450"/>
</dbReference>
<keyword evidence="16" id="KW-1185">Reference proteome</keyword>
<dbReference type="InterPro" id="IPR036396">
    <property type="entry name" value="Cyt_P450_sf"/>
</dbReference>
<evidence type="ECO:0000313" key="16">
    <source>
        <dbReference type="Proteomes" id="UP000008744"/>
    </source>
</evidence>
<keyword evidence="10 13" id="KW-0408">Iron</keyword>
<dbReference type="PhylomeDB" id="B4GD73"/>
<evidence type="ECO:0000256" key="12">
    <source>
        <dbReference type="ARBA" id="ARBA00023136"/>
    </source>
</evidence>
<evidence type="ECO:0000256" key="5">
    <source>
        <dbReference type="ARBA" id="ARBA00022617"/>
    </source>
</evidence>
<dbReference type="InterPro" id="IPR050476">
    <property type="entry name" value="Insect_CytP450_Detox"/>
</dbReference>
<gene>
    <name evidence="15" type="primary">Dper\GL10375</name>
    <name evidence="15" type="ORF">Dper_GL10375</name>
</gene>
<proteinExistence type="inferred from homology"/>
<dbReference type="Pfam" id="PF00067">
    <property type="entry name" value="p450"/>
    <property type="match status" value="1"/>
</dbReference>
<dbReference type="HOGENOM" id="CLU_001570_5_2_1"/>
<dbReference type="eggNOG" id="KOG0158">
    <property type="taxonomic scope" value="Eukaryota"/>
</dbReference>